<evidence type="ECO:0000256" key="8">
    <source>
        <dbReference type="ARBA" id="ARBA00048552"/>
    </source>
</evidence>
<evidence type="ECO:0000313" key="12">
    <source>
        <dbReference type="RefSeq" id="XP_004491957.1"/>
    </source>
</evidence>
<dbReference type="GO" id="GO:0034245">
    <property type="term" value="C:mitochondrial DNA-directed RNA polymerase complex"/>
    <property type="evidence" value="ECO:0007669"/>
    <property type="project" value="TreeGrafter"/>
</dbReference>
<dbReference type="FunFam" id="1.10.1320.10:FF:000001">
    <property type="entry name" value="DNA-directed RNA polymerase"/>
    <property type="match status" value="1"/>
</dbReference>
<evidence type="ECO:0000256" key="9">
    <source>
        <dbReference type="RuleBase" id="RU003805"/>
    </source>
</evidence>
<dbReference type="EC" id="2.7.7.6" evidence="2 9"/>
<dbReference type="InterPro" id="IPR002092">
    <property type="entry name" value="DNA-dir_Rpol_phage-type"/>
</dbReference>
<dbReference type="STRING" id="3827.A0A1S2XNA5"/>
<dbReference type="Gene3D" id="1.10.1320.10">
    <property type="entry name" value="DNA-directed RNA polymerase, N-terminal domain"/>
    <property type="match status" value="1"/>
</dbReference>
<dbReference type="Pfam" id="PF00940">
    <property type="entry name" value="RNA_pol"/>
    <property type="match status" value="1"/>
</dbReference>
<dbReference type="GeneID" id="101505957"/>
<dbReference type="InterPro" id="IPR024075">
    <property type="entry name" value="DNA-dir_RNA_pol_helix_hairp_sf"/>
</dbReference>
<dbReference type="AlphaFoldDB" id="A0A1S2XNA5"/>
<dbReference type="InterPro" id="IPR043502">
    <property type="entry name" value="DNA/RNA_pol_sf"/>
</dbReference>
<dbReference type="PANTHER" id="PTHR10102">
    <property type="entry name" value="DNA-DIRECTED RNA POLYMERASE, MITOCHONDRIAL"/>
    <property type="match status" value="1"/>
</dbReference>
<evidence type="ECO:0000313" key="11">
    <source>
        <dbReference type="Proteomes" id="UP000087171"/>
    </source>
</evidence>
<keyword evidence="3 9" id="KW-0240">DNA-directed RNA polymerase</keyword>
<dbReference type="OrthoDB" id="276422at2759"/>
<dbReference type="FunFam" id="1.10.150.20:FF:000027">
    <property type="entry name" value="DNA-directed RNA polymerase"/>
    <property type="match status" value="1"/>
</dbReference>
<feature type="domain" description="DNA-directed RNA polymerase N-terminal" evidence="10">
    <location>
        <begin position="288"/>
        <end position="612"/>
    </location>
</feature>
<comment type="function">
    <text evidence="9">DNA-dependent RNA polymerase catalyzes the transcription of DNA into RNA using the four ribonucleoside triphosphates as substrates.</text>
</comment>
<dbReference type="InterPro" id="IPR037159">
    <property type="entry name" value="RNA_POL_N_sf"/>
</dbReference>
<dbReference type="PaxDb" id="3827-XP_004491957.1"/>
<evidence type="ECO:0000256" key="3">
    <source>
        <dbReference type="ARBA" id="ARBA00022478"/>
    </source>
</evidence>
<dbReference type="SUPFAM" id="SSF56672">
    <property type="entry name" value="DNA/RNA polymerases"/>
    <property type="match status" value="1"/>
</dbReference>
<keyword evidence="11" id="KW-1185">Reference proteome</keyword>
<keyword evidence="7 9" id="KW-0804">Transcription</keyword>
<dbReference type="Gene3D" id="1.10.287.280">
    <property type="match status" value="1"/>
</dbReference>
<name>A0A1S2XNA5_CICAR</name>
<sequence>MFSTTTATVDSFNRRLGSLTLFKNYRFSKPTRLGISSNMWRNVSKQACKGLFRSRISPPSQNLIFTVNTDILCHLGKQNRTGHVQKSRFQLVENFGGCCCSNNSPFLFDAKGYSSVAEAVSSRDAEEDGNFDGGCRVSKNSSFRFDAKGYSSVAEAVSSTDAEEELAPVDKIQELLDEMKREEMRKVAEFRLKNKTKAEEDPASVDESQKLLDEMKREEKKRVADIRCKNKAVSSNDAEEDPTLGQEVQELLVGMEKEEKRQIAECKLKNGVNLRNGMAEGKYKELRKRQVKTETEVWEEAAKEYKELLMDMCEQKLAPNLPYMKSLFLGWFEPLKDAIEKEQEVYRTGNKRTVYAPYFVQLPSEKMAVITMHKMMGLLMTGTEKGSAGSCRVVQSVCSIGDAIEQEVRIHKFLEKRNKKKRGKGKKNQTVESTADINEEEKLRKKVIDLMKKQKLAAVRGIVKGHDDTKPWGSVMKTKVGSRLVELLVQTAYIQPPSDESQDGVPDIRPAFVHSFRTVTHDAKKTGKKYGVIECDPLILKGLERTAKNMVIPYMPMLVPPTNWTGYDKGGYLFLPSYVMRTHGVKQQREAVKNVPRKQLEPVYEALDTLGHTKWRINKEVLSVVDRIWATGGTLAGLVSRFDADLPKEPVTDDEVEKTKWKWKLKSAKKENRERYSQRCDIELKLAVARKMKDEESFYYPHNLDFRGRAYPMHPHLNHLGSDVCRGILEFADGRPLGKSGLYWLKIHLANLYAGGVDKLSSEGRIAFVENHLDDIFDSAEKPMEGRQWWLNAEDPFQCLAACITLTEALRSSAPEEFMSHIPVHQDGSCNGLQHYAALGRDKLGAAAVNLVAGEKPADVYSGIAARVFEIMRRDAQKDPTVFSDARHARALVNQVDRKLVKQTVMTSVYGVTYIGAREQIKRRLKERNTILDDSELFGASCYAAKVTLTALEEMFQGARSIMNWLGDCAKVIASENQPVRWTTPLGLPVVQPYRKLGRHIVKTSLQMLTLQRETDKVMVKRQRTAFPPNFVHSLDGSHMMMTAVACKNAGLSFAGVHDSYWTHACDVDNMNKILREKFVELYETPILENLLESFQESFPSLQFPPLPERGDFDLREVLESPYFFN</sequence>
<dbReference type="InterPro" id="IPR029262">
    <property type="entry name" value="RPOL_N"/>
</dbReference>
<dbReference type="Proteomes" id="UP000087171">
    <property type="component" value="Chromosome Ca3"/>
</dbReference>
<accession>A0A1S2XNA5</accession>
<dbReference type="GO" id="GO:0003677">
    <property type="term" value="F:DNA binding"/>
    <property type="evidence" value="ECO:0007669"/>
    <property type="project" value="InterPro"/>
</dbReference>
<dbReference type="eggNOG" id="KOG1038">
    <property type="taxonomic scope" value="Eukaryota"/>
</dbReference>
<keyword evidence="4 9" id="KW-0808">Transferase</keyword>
<evidence type="ECO:0000259" key="10">
    <source>
        <dbReference type="SMART" id="SM01311"/>
    </source>
</evidence>
<evidence type="ECO:0000256" key="1">
    <source>
        <dbReference type="ARBA" id="ARBA00009493"/>
    </source>
</evidence>
<organism evidence="11 12">
    <name type="scientific">Cicer arietinum</name>
    <name type="common">Chickpea</name>
    <name type="synonym">Garbanzo</name>
    <dbReference type="NCBI Taxonomy" id="3827"/>
    <lineage>
        <taxon>Eukaryota</taxon>
        <taxon>Viridiplantae</taxon>
        <taxon>Streptophyta</taxon>
        <taxon>Embryophyta</taxon>
        <taxon>Tracheophyta</taxon>
        <taxon>Spermatophyta</taxon>
        <taxon>Magnoliopsida</taxon>
        <taxon>eudicotyledons</taxon>
        <taxon>Gunneridae</taxon>
        <taxon>Pentapetalae</taxon>
        <taxon>rosids</taxon>
        <taxon>fabids</taxon>
        <taxon>Fabales</taxon>
        <taxon>Fabaceae</taxon>
        <taxon>Papilionoideae</taxon>
        <taxon>50 kb inversion clade</taxon>
        <taxon>NPAAA clade</taxon>
        <taxon>Hologalegina</taxon>
        <taxon>IRL clade</taxon>
        <taxon>Cicereae</taxon>
        <taxon>Cicer</taxon>
    </lineage>
</organism>
<dbReference type="InterPro" id="IPR046950">
    <property type="entry name" value="DNA-dir_Rpol_C_phage-type"/>
</dbReference>
<keyword evidence="6" id="KW-0809">Transit peptide</keyword>
<dbReference type="FunFam" id="1.10.287.280:FF:000001">
    <property type="entry name" value="DNA-directed RNA polymerase"/>
    <property type="match status" value="1"/>
</dbReference>
<proteinExistence type="inferred from homology"/>
<evidence type="ECO:0000256" key="2">
    <source>
        <dbReference type="ARBA" id="ARBA00012418"/>
    </source>
</evidence>
<evidence type="ECO:0000256" key="7">
    <source>
        <dbReference type="ARBA" id="ARBA00023163"/>
    </source>
</evidence>
<evidence type="ECO:0000256" key="6">
    <source>
        <dbReference type="ARBA" id="ARBA00022946"/>
    </source>
</evidence>
<dbReference type="KEGG" id="cam:101505957"/>
<reference evidence="12" key="2">
    <citation type="submission" date="2025-08" db="UniProtKB">
        <authorList>
            <consortium name="RefSeq"/>
        </authorList>
    </citation>
    <scope>IDENTIFICATION</scope>
    <source>
        <tissue evidence="12">Etiolated seedlings</tissue>
    </source>
</reference>
<dbReference type="PROSITE" id="PS00489">
    <property type="entry name" value="RNA_POL_PHAGE_2"/>
    <property type="match status" value="1"/>
</dbReference>
<evidence type="ECO:0000256" key="4">
    <source>
        <dbReference type="ARBA" id="ARBA00022679"/>
    </source>
</evidence>
<comment type="similarity">
    <text evidence="1 9">Belongs to the phage and mitochondrial RNA polymerase family.</text>
</comment>
<gene>
    <name evidence="12" type="primary">LOC101505957</name>
</gene>
<dbReference type="PROSITE" id="PS00900">
    <property type="entry name" value="RNA_POL_PHAGE_1"/>
    <property type="match status" value="1"/>
</dbReference>
<dbReference type="GO" id="GO:0003899">
    <property type="term" value="F:DNA-directed RNA polymerase activity"/>
    <property type="evidence" value="ECO:0007669"/>
    <property type="project" value="UniProtKB-EC"/>
</dbReference>
<dbReference type="SMART" id="SM01311">
    <property type="entry name" value="RPOL_N"/>
    <property type="match status" value="1"/>
</dbReference>
<comment type="catalytic activity">
    <reaction evidence="8 9">
        <text>RNA(n) + a ribonucleoside 5'-triphosphate = RNA(n+1) + diphosphate</text>
        <dbReference type="Rhea" id="RHEA:21248"/>
        <dbReference type="Rhea" id="RHEA-COMP:14527"/>
        <dbReference type="Rhea" id="RHEA-COMP:17342"/>
        <dbReference type="ChEBI" id="CHEBI:33019"/>
        <dbReference type="ChEBI" id="CHEBI:61557"/>
        <dbReference type="ChEBI" id="CHEBI:140395"/>
        <dbReference type="EC" id="2.7.7.6"/>
    </reaction>
</comment>
<reference evidence="11" key="1">
    <citation type="journal article" date="2013" name="Nat. Biotechnol.">
        <title>Draft genome sequence of chickpea (Cicer arietinum) provides a resource for trait improvement.</title>
        <authorList>
            <person name="Varshney R.K."/>
            <person name="Song C."/>
            <person name="Saxena R.K."/>
            <person name="Azam S."/>
            <person name="Yu S."/>
            <person name="Sharpe A.G."/>
            <person name="Cannon S."/>
            <person name="Baek J."/>
            <person name="Rosen B.D."/>
            <person name="Tar'an B."/>
            <person name="Millan T."/>
            <person name="Zhang X."/>
            <person name="Ramsay L.D."/>
            <person name="Iwata A."/>
            <person name="Wang Y."/>
            <person name="Nelson W."/>
            <person name="Farmer A.D."/>
            <person name="Gaur P.M."/>
            <person name="Soderlund C."/>
            <person name="Penmetsa R.V."/>
            <person name="Xu C."/>
            <person name="Bharti A.K."/>
            <person name="He W."/>
            <person name="Winter P."/>
            <person name="Zhao S."/>
            <person name="Hane J.K."/>
            <person name="Carrasquilla-Garcia N."/>
            <person name="Condie J.A."/>
            <person name="Upadhyaya H.D."/>
            <person name="Luo M.C."/>
            <person name="Thudi M."/>
            <person name="Gowda C.L."/>
            <person name="Singh N.P."/>
            <person name="Lichtenzveig J."/>
            <person name="Gali K.K."/>
            <person name="Rubio J."/>
            <person name="Nadarajan N."/>
            <person name="Dolezel J."/>
            <person name="Bansal K.C."/>
            <person name="Xu X."/>
            <person name="Edwards D."/>
            <person name="Zhang G."/>
            <person name="Kahl G."/>
            <person name="Gil J."/>
            <person name="Singh K.B."/>
            <person name="Datta S.K."/>
            <person name="Jackson S.A."/>
            <person name="Wang J."/>
            <person name="Cook D.R."/>
        </authorList>
    </citation>
    <scope>NUCLEOTIDE SEQUENCE [LARGE SCALE GENOMIC DNA]</scope>
    <source>
        <strain evidence="11">cv. CDC Frontier</strain>
    </source>
</reference>
<dbReference type="Gene3D" id="1.10.287.260">
    <property type="match status" value="1"/>
</dbReference>
<dbReference type="Gene3D" id="1.10.150.20">
    <property type="entry name" value="5' to 3' exonuclease, C-terminal subdomain"/>
    <property type="match status" value="1"/>
</dbReference>
<dbReference type="Pfam" id="PF14700">
    <property type="entry name" value="RPOL_N"/>
    <property type="match status" value="1"/>
</dbReference>
<dbReference type="FunFam" id="1.10.287.260:FF:000001">
    <property type="entry name" value="DNA-directed RNA polymerase"/>
    <property type="match status" value="1"/>
</dbReference>
<dbReference type="RefSeq" id="XP_004491957.1">
    <property type="nucleotide sequence ID" value="XM_004491900.3"/>
</dbReference>
<keyword evidence="5 9" id="KW-0548">Nucleotidyltransferase</keyword>
<dbReference type="PANTHER" id="PTHR10102:SF19">
    <property type="entry name" value="DNA-DIRECTED RNA POLYMERASE"/>
    <property type="match status" value="1"/>
</dbReference>
<evidence type="ECO:0000256" key="5">
    <source>
        <dbReference type="ARBA" id="ARBA00022695"/>
    </source>
</evidence>
<protein>
    <recommendedName>
        <fullName evidence="2 9">DNA-directed RNA polymerase</fullName>
        <ecNumber evidence="2 9">2.7.7.6</ecNumber>
    </recommendedName>
</protein>
<dbReference type="GO" id="GO:0006390">
    <property type="term" value="P:mitochondrial transcription"/>
    <property type="evidence" value="ECO:0007669"/>
    <property type="project" value="TreeGrafter"/>
</dbReference>